<dbReference type="Proteomes" id="UP001189429">
    <property type="component" value="Unassembled WGS sequence"/>
</dbReference>
<gene>
    <name evidence="2" type="ORF">PCOR1329_LOCUS28049</name>
</gene>
<dbReference type="EMBL" id="CAUYUJ010010269">
    <property type="protein sequence ID" value="CAK0828957.1"/>
    <property type="molecule type" value="Genomic_DNA"/>
</dbReference>
<proteinExistence type="predicted"/>
<evidence type="ECO:0000313" key="2">
    <source>
        <dbReference type="EMBL" id="CAK0828957.1"/>
    </source>
</evidence>
<comment type="caution">
    <text evidence="2">The sequence shown here is derived from an EMBL/GenBank/DDBJ whole genome shotgun (WGS) entry which is preliminary data.</text>
</comment>
<name>A0ABN9SAJ9_9DINO</name>
<protein>
    <submittedName>
        <fullName evidence="2">Uncharacterized protein</fullName>
    </submittedName>
</protein>
<accession>A0ABN9SAJ9</accession>
<evidence type="ECO:0000256" key="1">
    <source>
        <dbReference type="SAM" id="MobiDB-lite"/>
    </source>
</evidence>
<keyword evidence="3" id="KW-1185">Reference proteome</keyword>
<reference evidence="2" key="1">
    <citation type="submission" date="2023-10" db="EMBL/GenBank/DDBJ databases">
        <authorList>
            <person name="Chen Y."/>
            <person name="Shah S."/>
            <person name="Dougan E. K."/>
            <person name="Thang M."/>
            <person name="Chan C."/>
        </authorList>
    </citation>
    <scope>NUCLEOTIDE SEQUENCE [LARGE SCALE GENOMIC DNA]</scope>
</reference>
<feature type="region of interest" description="Disordered" evidence="1">
    <location>
        <begin position="1"/>
        <end position="65"/>
    </location>
</feature>
<organism evidence="2 3">
    <name type="scientific">Prorocentrum cordatum</name>
    <dbReference type="NCBI Taxonomy" id="2364126"/>
    <lineage>
        <taxon>Eukaryota</taxon>
        <taxon>Sar</taxon>
        <taxon>Alveolata</taxon>
        <taxon>Dinophyceae</taxon>
        <taxon>Prorocentrales</taxon>
        <taxon>Prorocentraceae</taxon>
        <taxon>Prorocentrum</taxon>
    </lineage>
</organism>
<feature type="compositionally biased region" description="Pro residues" evidence="1">
    <location>
        <begin position="43"/>
        <end position="56"/>
    </location>
</feature>
<evidence type="ECO:0000313" key="3">
    <source>
        <dbReference type="Proteomes" id="UP001189429"/>
    </source>
</evidence>
<sequence length="142" mass="15374">MGPPRPLGRPPASRARAPPRPQARPAAEPSQRSLQVGISKAACPPPAEPAPEPEAPAEPEQPAAHDLVVTLAGTDDKLGIRAQLCGEYNKVGENHDKPTYRKDVKGPKASSNVFLYFWNDKQCQVWLHNKQRSSAFGNPPEA</sequence>